<feature type="transmembrane region" description="Helical" evidence="1">
    <location>
        <begin position="9"/>
        <end position="28"/>
    </location>
</feature>
<comment type="caution">
    <text evidence="2">The sequence shown here is derived from an EMBL/GenBank/DDBJ whole genome shotgun (WGS) entry which is preliminary data.</text>
</comment>
<keyword evidence="1" id="KW-0472">Membrane</keyword>
<evidence type="ECO:0000256" key="1">
    <source>
        <dbReference type="SAM" id="Phobius"/>
    </source>
</evidence>
<evidence type="ECO:0000313" key="2">
    <source>
        <dbReference type="EMBL" id="OUJ19119.1"/>
    </source>
</evidence>
<reference evidence="2 3" key="1">
    <citation type="submission" date="2016-12" db="EMBL/GenBank/DDBJ databases">
        <title>Discovery of methanogenic haloarchaea.</title>
        <authorList>
            <person name="Sorokin D.Y."/>
            <person name="Makarova K.S."/>
            <person name="Abbas B."/>
            <person name="Ferrer M."/>
            <person name="Golyshin P.N."/>
        </authorList>
    </citation>
    <scope>NUCLEOTIDE SEQUENCE [LARGE SCALE GENOMIC DNA]</scope>
    <source>
        <strain evidence="2">AMET1</strain>
    </source>
</reference>
<dbReference type="EMBL" id="MRZU01000003">
    <property type="protein sequence ID" value="OUJ19119.1"/>
    <property type="molecule type" value="Genomic_DNA"/>
</dbReference>
<keyword evidence="1" id="KW-1133">Transmembrane helix</keyword>
<dbReference type="Proteomes" id="UP000195137">
    <property type="component" value="Unassembled WGS sequence"/>
</dbReference>
<gene>
    <name evidence="2" type="ORF">AMET1_0771</name>
</gene>
<dbReference type="AlphaFoldDB" id="A0A1Y3GCJ5"/>
<keyword evidence="1" id="KW-0812">Transmembrane</keyword>
<keyword evidence="3" id="KW-1185">Reference proteome</keyword>
<organism evidence="2 3">
    <name type="scientific">Methanonatronarchaeum thermophilum</name>
    <dbReference type="NCBI Taxonomy" id="1927129"/>
    <lineage>
        <taxon>Archaea</taxon>
        <taxon>Methanobacteriati</taxon>
        <taxon>Methanobacteriota</taxon>
        <taxon>Methanonatronarchaeia</taxon>
        <taxon>Methanonatronarchaeales</taxon>
        <taxon>Methanonatronarchaeaceae</taxon>
        <taxon>Methanonatronarchaeum</taxon>
    </lineage>
</organism>
<accession>A0A1Y3GCJ5</accession>
<evidence type="ECO:0000313" key="3">
    <source>
        <dbReference type="Proteomes" id="UP000195137"/>
    </source>
</evidence>
<proteinExistence type="predicted"/>
<protein>
    <submittedName>
        <fullName evidence="2">Uncharacterized protein</fullName>
    </submittedName>
</protein>
<feature type="transmembrane region" description="Helical" evidence="1">
    <location>
        <begin position="34"/>
        <end position="53"/>
    </location>
</feature>
<name>A0A1Y3GCJ5_9EURY</name>
<sequence>MNKKTVKITLYLTILLFLLLGTTISILIDNINSFLIGVIGVGILVSLYRVIIWQHEQTKNNKKTYRK</sequence>